<feature type="compositionally biased region" description="Polar residues" evidence="2">
    <location>
        <begin position="286"/>
        <end position="304"/>
    </location>
</feature>
<reference evidence="3" key="1">
    <citation type="submission" date="2022-11" db="EMBL/GenBank/DDBJ databases">
        <authorList>
            <person name="Morgan W.R."/>
            <person name="Tartar A."/>
        </authorList>
    </citation>
    <scope>NUCLEOTIDE SEQUENCE</scope>
    <source>
        <strain evidence="3">ARSEF 373</strain>
    </source>
</reference>
<feature type="region of interest" description="Disordered" evidence="2">
    <location>
        <begin position="583"/>
        <end position="637"/>
    </location>
</feature>
<feature type="compositionally biased region" description="Polar residues" evidence="2">
    <location>
        <begin position="158"/>
        <end position="168"/>
    </location>
</feature>
<feature type="compositionally biased region" description="Polar residues" evidence="2">
    <location>
        <begin position="477"/>
        <end position="499"/>
    </location>
</feature>
<feature type="compositionally biased region" description="Polar residues" evidence="2">
    <location>
        <begin position="265"/>
        <end position="279"/>
    </location>
</feature>
<sequence length="820" mass="87196">MNRLLQKFVSADASSAPPQPHAPPTQGSTAGDWASTRLQEIEQPQQAPAHHQDQSGHSGQQHDPHQQQGYDQYQNQYAQQYDQGYYNGYDPDYYGYYNQNGQQQQSEYPPGSQGHDPNGYYQDPNAYAHDNGGSHLDEIPLTGPSPGHNYDTVDLDDNSSAQPGSNRGQDQHKQHHEPTYALHQSYAQYENGFYDPNHQQDAYATAQNGYDQYQHQDHQQTDQSGLFGNTSSSDAFFQNHEETQASNDNTSSPAPASDSLFDSPAQGNDVSDPFSSHSLNDPFASSHASSNDPFAHSSPGNSSDPFARSSAAPTTPASNSHFEHPAMANSVNDPVGGGHASSNDPFANSSPPKSSHPFGNSTVASTGPESNSHLSDYAVMNDVGDPFASSQPPSSDPFAHSSPAKSNDPFAYSAAASSEPFASEASGAAANIFSSNAAQSATPSNSNDMFGSSSPVMEEATDLFASSANDTASLFASAPADSSSVFTPPATQETSTGPTSPGRVTELFGASEQDQLDEAARQHPTSPIRVDNLFHGDAQAVDPFQLSNASTDGFAAAPQVDQTGSSESLFPPQSAADSVFSQMEPRGYGYPQDQPQFQASYDQPNHSADELFSSHTPNETLAPTPTPAPTQAPAVTSALPQSMSTAVAAAAAEAIPPSLQTIAFDSSRPTGPPAPKAATATHELSPSAPANVVVEEKIVEATHALQAVSLQSDPAHEASVIHQPASPVKPAAPSSVAVTQSHHGQHATSNAAVEDSMRLAEMYKRMAERLETEKAELLQVLTDQADQFYQMQDYINSLERELAMHRTQHQHQQVPSATTT</sequence>
<feature type="compositionally biased region" description="Low complexity" evidence="2">
    <location>
        <begin position="409"/>
        <end position="425"/>
    </location>
</feature>
<feature type="compositionally biased region" description="Low complexity" evidence="2">
    <location>
        <begin position="309"/>
        <end position="318"/>
    </location>
</feature>
<evidence type="ECO:0000256" key="1">
    <source>
        <dbReference type="SAM" id="Coils"/>
    </source>
</evidence>
<feature type="coiled-coil region" evidence="1">
    <location>
        <begin position="753"/>
        <end position="787"/>
    </location>
</feature>
<evidence type="ECO:0000313" key="4">
    <source>
        <dbReference type="Proteomes" id="UP001146120"/>
    </source>
</evidence>
<keyword evidence="1" id="KW-0175">Coiled coil</keyword>
<dbReference type="EMBL" id="DAKRPA010000223">
    <property type="protein sequence ID" value="DAZ94978.1"/>
    <property type="molecule type" value="Genomic_DNA"/>
</dbReference>
<comment type="caution">
    <text evidence="3">The sequence shown here is derived from an EMBL/GenBank/DDBJ whole genome shotgun (WGS) entry which is preliminary data.</text>
</comment>
<dbReference type="AlphaFoldDB" id="A0AAV2YNS2"/>
<feature type="compositionally biased region" description="Low complexity" evidence="2">
    <location>
        <begin position="66"/>
        <end position="105"/>
    </location>
</feature>
<feature type="region of interest" description="Disordered" evidence="2">
    <location>
        <begin position="477"/>
        <end position="522"/>
    </location>
</feature>
<feature type="compositionally biased region" description="Basic and acidic residues" evidence="2">
    <location>
        <begin position="50"/>
        <end position="65"/>
    </location>
</feature>
<accession>A0AAV2YNS2</accession>
<feature type="region of interest" description="Disordered" evidence="2">
    <location>
        <begin position="1"/>
        <end position="425"/>
    </location>
</feature>
<feature type="compositionally biased region" description="Polar residues" evidence="2">
    <location>
        <begin position="340"/>
        <end position="374"/>
    </location>
</feature>
<feature type="compositionally biased region" description="Polar residues" evidence="2">
    <location>
        <begin position="224"/>
        <end position="236"/>
    </location>
</feature>
<feature type="compositionally biased region" description="Polar residues" evidence="2">
    <location>
        <begin position="244"/>
        <end position="254"/>
    </location>
</feature>
<organism evidence="3 4">
    <name type="scientific">Lagenidium giganteum</name>
    <dbReference type="NCBI Taxonomy" id="4803"/>
    <lineage>
        <taxon>Eukaryota</taxon>
        <taxon>Sar</taxon>
        <taxon>Stramenopiles</taxon>
        <taxon>Oomycota</taxon>
        <taxon>Peronosporomycetes</taxon>
        <taxon>Pythiales</taxon>
        <taxon>Pythiaceae</taxon>
    </lineage>
</organism>
<evidence type="ECO:0000313" key="3">
    <source>
        <dbReference type="EMBL" id="DAZ94978.1"/>
    </source>
</evidence>
<feature type="compositionally biased region" description="Polar residues" evidence="2">
    <location>
        <begin position="593"/>
        <end position="606"/>
    </location>
</feature>
<feature type="compositionally biased region" description="Polar residues" evidence="2">
    <location>
        <begin position="197"/>
        <end position="209"/>
    </location>
</feature>
<feature type="region of interest" description="Disordered" evidence="2">
    <location>
        <begin position="662"/>
        <end position="684"/>
    </location>
</feature>
<proteinExistence type="predicted"/>
<protein>
    <submittedName>
        <fullName evidence="3">Uncharacterized protein</fullName>
    </submittedName>
</protein>
<feature type="compositionally biased region" description="Basic and acidic residues" evidence="2">
    <location>
        <begin position="169"/>
        <end position="178"/>
    </location>
</feature>
<name>A0AAV2YNS2_9STRA</name>
<gene>
    <name evidence="3" type="ORF">N0F65_000610</name>
</gene>
<evidence type="ECO:0000256" key="2">
    <source>
        <dbReference type="SAM" id="MobiDB-lite"/>
    </source>
</evidence>
<reference evidence="3" key="2">
    <citation type="journal article" date="2023" name="Microbiol Resour">
        <title>Decontamination and Annotation of the Draft Genome Sequence of the Oomycete Lagenidium giganteum ARSEF 373.</title>
        <authorList>
            <person name="Morgan W.R."/>
            <person name="Tartar A."/>
        </authorList>
    </citation>
    <scope>NUCLEOTIDE SEQUENCE</scope>
    <source>
        <strain evidence="3">ARSEF 373</strain>
    </source>
</reference>
<keyword evidence="4" id="KW-1185">Reference proteome</keyword>
<dbReference type="Proteomes" id="UP001146120">
    <property type="component" value="Unassembled WGS sequence"/>
</dbReference>